<dbReference type="GO" id="GO:0005737">
    <property type="term" value="C:cytoplasm"/>
    <property type="evidence" value="ECO:0007669"/>
    <property type="project" value="UniProtKB-SubCell"/>
</dbReference>
<dbReference type="GO" id="GO:0005634">
    <property type="term" value="C:nucleus"/>
    <property type="evidence" value="ECO:0007669"/>
    <property type="project" value="UniProtKB-SubCell"/>
</dbReference>
<dbReference type="InterPro" id="IPR011990">
    <property type="entry name" value="TPR-like_helical_dom_sf"/>
</dbReference>
<dbReference type="PANTHER" id="PTHR19980">
    <property type="entry name" value="RNA CLEAVAGE STIMULATION FACTOR"/>
    <property type="match status" value="1"/>
</dbReference>
<dbReference type="Proteomes" id="UP000284706">
    <property type="component" value="Unassembled WGS sequence"/>
</dbReference>
<dbReference type="Gene3D" id="1.25.40.1040">
    <property type="match status" value="1"/>
</dbReference>
<sequence length="285" mass="33405">KWKAYLRWEESNPLGLDQRTLFTRIHIAYKKALIQMTYHTEIWFMAYTWANNVADYEEAVSILTLGLKINPSSHLLTFALAEIFEIQDKYKDVHKIFTRLLSNLRSHLEESGKSRSSSQTSLRSNKPQDAVELEDSERQKEYNLAWIVYMRFVMRVEGLKALQSVLHRVRFDRWVTWGTYEASALMAYHGGGDKEVASRIFEDGMIPFGRVIEYVLQYLDFLISVNDKNNAQALFERAVQVLGLNQARPLWECWSKYQYQCGDIETILEHVKRLEERFPSGIVSF</sequence>
<keyword evidence="7" id="KW-1185">Reference proteome</keyword>
<feature type="domain" description="Suppressor of forked" evidence="5">
    <location>
        <begin position="2"/>
        <end position="280"/>
    </location>
</feature>
<dbReference type="InterPro" id="IPR003107">
    <property type="entry name" value="HAT"/>
</dbReference>
<name>A0A409X315_9AGAR</name>
<dbReference type="Pfam" id="PF05843">
    <property type="entry name" value="Suf"/>
    <property type="match status" value="1"/>
</dbReference>
<keyword evidence="3" id="KW-0963">Cytoplasm</keyword>
<dbReference type="OrthoDB" id="3268618at2759"/>
<feature type="compositionally biased region" description="Low complexity" evidence="4">
    <location>
        <begin position="114"/>
        <end position="124"/>
    </location>
</feature>
<feature type="non-terminal residue" evidence="6">
    <location>
        <position position="1"/>
    </location>
</feature>
<feature type="region of interest" description="Disordered" evidence="4">
    <location>
        <begin position="111"/>
        <end position="134"/>
    </location>
</feature>
<protein>
    <recommendedName>
        <fullName evidence="3">mRNA 3'-end-processing protein RNA14</fullName>
    </recommendedName>
</protein>
<dbReference type="GO" id="GO:0180010">
    <property type="term" value="P:co-transcriptional mRNA 3'-end processing, cleavage and polyadenylation pathway"/>
    <property type="evidence" value="ECO:0007669"/>
    <property type="project" value="UniProtKB-UniRule"/>
</dbReference>
<reference evidence="6 7" key="1">
    <citation type="journal article" date="2018" name="Evol. Lett.">
        <title>Horizontal gene cluster transfer increased hallucinogenic mushroom diversity.</title>
        <authorList>
            <person name="Reynolds H.T."/>
            <person name="Vijayakumar V."/>
            <person name="Gluck-Thaler E."/>
            <person name="Korotkin H.B."/>
            <person name="Matheny P.B."/>
            <person name="Slot J.C."/>
        </authorList>
    </citation>
    <scope>NUCLEOTIDE SEQUENCE [LARGE SCALE GENOMIC DNA]</scope>
    <source>
        <strain evidence="6 7">SRW20</strain>
    </source>
</reference>
<dbReference type="InterPro" id="IPR045243">
    <property type="entry name" value="Rna14-like"/>
</dbReference>
<accession>A0A409X315</accession>
<comment type="subcellular location">
    <subcellularLocation>
        <location evidence="3">Nucleus</location>
    </subcellularLocation>
    <subcellularLocation>
        <location evidence="3">Cytoplasm</location>
    </subcellularLocation>
    <text evidence="3">Nucleus and/or cytoplasm.</text>
</comment>
<evidence type="ECO:0000313" key="7">
    <source>
        <dbReference type="Proteomes" id="UP000284706"/>
    </source>
</evidence>
<dbReference type="AlphaFoldDB" id="A0A409X315"/>
<dbReference type="GO" id="GO:0003729">
    <property type="term" value="F:mRNA binding"/>
    <property type="evidence" value="ECO:0007669"/>
    <property type="project" value="TreeGrafter"/>
</dbReference>
<keyword evidence="3" id="KW-0507">mRNA processing</keyword>
<comment type="caution">
    <text evidence="6">The sequence shown here is derived from an EMBL/GenBank/DDBJ whole genome shotgun (WGS) entry which is preliminary data.</text>
</comment>
<evidence type="ECO:0000313" key="6">
    <source>
        <dbReference type="EMBL" id="PPQ85136.1"/>
    </source>
</evidence>
<dbReference type="SMART" id="SM00386">
    <property type="entry name" value="HAT"/>
    <property type="match status" value="3"/>
</dbReference>
<dbReference type="EMBL" id="NHYE01004339">
    <property type="protein sequence ID" value="PPQ85136.1"/>
    <property type="molecule type" value="Genomic_DNA"/>
</dbReference>
<dbReference type="InterPro" id="IPR008847">
    <property type="entry name" value="Suf"/>
</dbReference>
<keyword evidence="2 3" id="KW-0539">Nucleus</keyword>
<organism evidence="6 7">
    <name type="scientific">Gymnopilus dilepis</name>
    <dbReference type="NCBI Taxonomy" id="231916"/>
    <lineage>
        <taxon>Eukaryota</taxon>
        <taxon>Fungi</taxon>
        <taxon>Dikarya</taxon>
        <taxon>Basidiomycota</taxon>
        <taxon>Agaricomycotina</taxon>
        <taxon>Agaricomycetes</taxon>
        <taxon>Agaricomycetidae</taxon>
        <taxon>Agaricales</taxon>
        <taxon>Agaricineae</taxon>
        <taxon>Hymenogastraceae</taxon>
        <taxon>Gymnopilus</taxon>
    </lineage>
</organism>
<dbReference type="PANTHER" id="PTHR19980:SF0">
    <property type="entry name" value="CLEAVAGE STIMULATION FACTOR SUBUNIT 3"/>
    <property type="match status" value="1"/>
</dbReference>
<dbReference type="InParanoid" id="A0A409X315"/>
<evidence type="ECO:0000256" key="3">
    <source>
        <dbReference type="RuleBase" id="RU369035"/>
    </source>
</evidence>
<evidence type="ECO:0000256" key="4">
    <source>
        <dbReference type="SAM" id="MobiDB-lite"/>
    </source>
</evidence>
<evidence type="ECO:0000259" key="5">
    <source>
        <dbReference type="Pfam" id="PF05843"/>
    </source>
</evidence>
<evidence type="ECO:0000256" key="2">
    <source>
        <dbReference type="ARBA" id="ARBA00023242"/>
    </source>
</evidence>
<proteinExistence type="predicted"/>
<comment type="function">
    <text evidence="3">Component of the cleavage factor IA (CFIA) complex, which is involved in the endonucleolytic cleavage during polyadenylation-dependent pre-mRNA 3'-end formation.</text>
</comment>
<gene>
    <name evidence="6" type="ORF">CVT26_004391</name>
</gene>
<keyword evidence="1" id="KW-0677">Repeat</keyword>
<dbReference type="STRING" id="231916.A0A409X315"/>
<evidence type="ECO:0000256" key="1">
    <source>
        <dbReference type="ARBA" id="ARBA00022737"/>
    </source>
</evidence>
<dbReference type="SUPFAM" id="SSF48452">
    <property type="entry name" value="TPR-like"/>
    <property type="match status" value="1"/>
</dbReference>